<dbReference type="PATRIC" id="fig|1265738.3.peg.3006"/>
<accession>M5S1K8</accession>
<name>M5S1K8_9BACT</name>
<protein>
    <submittedName>
        <fullName evidence="1">Uncharacterized protein</fullName>
    </submittedName>
</protein>
<keyword evidence="2" id="KW-1185">Reference proteome</keyword>
<dbReference type="EMBL" id="ANOG01000430">
    <property type="protein sequence ID" value="EMI20064.1"/>
    <property type="molecule type" value="Genomic_DNA"/>
</dbReference>
<evidence type="ECO:0000313" key="2">
    <source>
        <dbReference type="Proteomes" id="UP000011991"/>
    </source>
</evidence>
<evidence type="ECO:0000313" key="1">
    <source>
        <dbReference type="EMBL" id="EMI20064.1"/>
    </source>
</evidence>
<organism evidence="1 2">
    <name type="scientific">Rhodopirellula maiorica SM1</name>
    <dbReference type="NCBI Taxonomy" id="1265738"/>
    <lineage>
        <taxon>Bacteria</taxon>
        <taxon>Pseudomonadati</taxon>
        <taxon>Planctomycetota</taxon>
        <taxon>Planctomycetia</taxon>
        <taxon>Pirellulales</taxon>
        <taxon>Pirellulaceae</taxon>
        <taxon>Novipirellula</taxon>
    </lineage>
</organism>
<reference evidence="1" key="1">
    <citation type="submission" date="2012-12" db="EMBL/GenBank/DDBJ databases">
        <title>Permanent draft genome of Rhodopirellula maiorica strain SM1.</title>
        <authorList>
            <person name="Richter M."/>
            <person name="Richter-Heitmann T."/>
            <person name="Frank C."/>
            <person name="Harder J."/>
            <person name="Glockner F.O."/>
        </authorList>
    </citation>
    <scope>NUCLEOTIDE SEQUENCE</scope>
    <source>
        <strain evidence="1">SM1</strain>
    </source>
</reference>
<comment type="caution">
    <text evidence="1">The sequence shown here is derived from an EMBL/GenBank/DDBJ whole genome shotgun (WGS) entry which is preliminary data.</text>
</comment>
<dbReference type="Proteomes" id="UP000011991">
    <property type="component" value="Unassembled WGS sequence"/>
</dbReference>
<dbReference type="AlphaFoldDB" id="M5S1K8"/>
<reference evidence="1" key="2">
    <citation type="journal article" date="2013" name="Mar. Genomics">
        <title>Expression of sulfatases in Rhodopirellula baltica and the diversity of sulfatases in the genus Rhodopirellula.</title>
        <authorList>
            <person name="Wegner C.E."/>
            <person name="Richter-Heitmann T."/>
            <person name="Klindworth A."/>
            <person name="Klockow C."/>
            <person name="Richter M."/>
            <person name="Achstetter T."/>
            <person name="Glockner F.O."/>
            <person name="Harder J."/>
        </authorList>
    </citation>
    <scope>NUCLEOTIDE SEQUENCE [LARGE SCALE GENOMIC DNA]</scope>
    <source>
        <strain evidence="1">SM1</strain>
    </source>
</reference>
<proteinExistence type="predicted"/>
<gene>
    <name evidence="1" type="ORF">RMSM_03006</name>
</gene>
<sequence>MESNHVVRIPERLDDSHGGVAEVFLAPTDPAALATIKFPLRFGYLRGFR</sequence>